<organism evidence="3 4">
    <name type="scientific">Spinacia oleracea</name>
    <name type="common">Spinach</name>
    <dbReference type="NCBI Taxonomy" id="3562"/>
    <lineage>
        <taxon>Eukaryota</taxon>
        <taxon>Viridiplantae</taxon>
        <taxon>Streptophyta</taxon>
        <taxon>Embryophyta</taxon>
        <taxon>Tracheophyta</taxon>
        <taxon>Spermatophyta</taxon>
        <taxon>Magnoliopsida</taxon>
        <taxon>eudicotyledons</taxon>
        <taxon>Gunneridae</taxon>
        <taxon>Pentapetalae</taxon>
        <taxon>Caryophyllales</taxon>
        <taxon>Chenopodiaceae</taxon>
        <taxon>Chenopodioideae</taxon>
        <taxon>Anserineae</taxon>
        <taxon>Spinacia</taxon>
    </lineage>
</organism>
<accession>A0ABM3QZV6</accession>
<evidence type="ECO:0000313" key="4">
    <source>
        <dbReference type="RefSeq" id="XP_056688881.1"/>
    </source>
</evidence>
<reference evidence="4" key="2">
    <citation type="submission" date="2025-08" db="UniProtKB">
        <authorList>
            <consortium name="RefSeq"/>
        </authorList>
    </citation>
    <scope>IDENTIFICATION</scope>
    <source>
        <tissue evidence="4">Leaf</tissue>
    </source>
</reference>
<evidence type="ECO:0000256" key="1">
    <source>
        <dbReference type="SAM" id="Coils"/>
    </source>
</evidence>
<keyword evidence="1" id="KW-0175">Coiled coil</keyword>
<feature type="coiled-coil region" evidence="1">
    <location>
        <begin position="91"/>
        <end position="142"/>
    </location>
</feature>
<protein>
    <submittedName>
        <fullName evidence="4">Splicing factor Cactin-like</fullName>
    </submittedName>
</protein>
<dbReference type="PANTHER" id="PTHR21737:SF4">
    <property type="entry name" value="SPLICING FACTOR CACTIN"/>
    <property type="match status" value="1"/>
</dbReference>
<dbReference type="RefSeq" id="XP_056688881.1">
    <property type="nucleotide sequence ID" value="XM_056832903.1"/>
</dbReference>
<dbReference type="InterPro" id="IPR019134">
    <property type="entry name" value="Cactin_C"/>
</dbReference>
<keyword evidence="3" id="KW-1185">Reference proteome</keyword>
<gene>
    <name evidence="4" type="primary">LOC130463694</name>
</gene>
<feature type="coiled-coil region" evidence="1">
    <location>
        <begin position="168"/>
        <end position="195"/>
    </location>
</feature>
<evidence type="ECO:0000259" key="2">
    <source>
        <dbReference type="Pfam" id="PF09732"/>
    </source>
</evidence>
<proteinExistence type="predicted"/>
<dbReference type="SMART" id="SM01050">
    <property type="entry name" value="CactinC_cactus"/>
    <property type="match status" value="1"/>
</dbReference>
<dbReference type="Proteomes" id="UP000813463">
    <property type="component" value="Chromosome 6"/>
</dbReference>
<sequence length="346" mass="41338">MARHESSHNKGERKRTISEEDLKNYAVKKALKLAKKLKTRIVSGDSRFVWVKKIERDVTEQGVAKMLDQLSVKSELKRRQKLMTEFEKGKKNREKRALEKARREEELLLLQRERTSDETDVLEKKETEFRCREEELLLLQRERSMTQADVLEKKETEFGFEQNTVREEELLFLQRERAMDEADDLEKKEVEFRLEQVKSRIRFLSMEEGDVVLGSGSEVNLDSQVYGLRKPKFLNRFHTGYEWNKYNRTHYDYDNPPPKYVLGYKFIIFYPDLIDKSKIPRHVFEKDGDSTDTCIIRFEAGPPYQDIGFRIVLKDLEVSHKKGFRCTFEGGILRLYFNFKRYGYRR</sequence>
<evidence type="ECO:0000313" key="3">
    <source>
        <dbReference type="Proteomes" id="UP000813463"/>
    </source>
</evidence>
<dbReference type="GeneID" id="130463694"/>
<reference evidence="3" key="1">
    <citation type="journal article" date="2021" name="Nat. Commun.">
        <title>Genomic analyses provide insights into spinach domestication and the genetic basis of agronomic traits.</title>
        <authorList>
            <person name="Cai X."/>
            <person name="Sun X."/>
            <person name="Xu C."/>
            <person name="Sun H."/>
            <person name="Wang X."/>
            <person name="Ge C."/>
            <person name="Zhang Z."/>
            <person name="Wang Q."/>
            <person name="Fei Z."/>
            <person name="Jiao C."/>
            <person name="Wang Q."/>
        </authorList>
    </citation>
    <scope>NUCLEOTIDE SEQUENCE [LARGE SCALE GENOMIC DNA]</scope>
    <source>
        <strain evidence="3">cv. Varoflay</strain>
    </source>
</reference>
<feature type="domain" description="Splicing factor Cactin C-terminal" evidence="2">
    <location>
        <begin position="224"/>
        <end position="346"/>
    </location>
</feature>
<dbReference type="Pfam" id="PF09732">
    <property type="entry name" value="CactinC_cactus"/>
    <property type="match status" value="1"/>
</dbReference>
<dbReference type="PANTHER" id="PTHR21737">
    <property type="entry name" value="POLYGLUTAMINE BINDING PROTEIN 1/MARVEL MEMBRANE-ASSOCIATING DOMAIN CONTAINING 3"/>
    <property type="match status" value="1"/>
</dbReference>
<name>A0ABM3QZV6_SPIOL</name>